<protein>
    <submittedName>
        <fullName evidence="1">Uncharacterized protein</fullName>
    </submittedName>
</protein>
<sequence length="153" mass="17198">MYRFCVFCLESHVLEWPNTTGAMSSRAQLACDQCSNPRAKYHLHCWPSNLRGNAFLSLFLFGLIAFRYTIHINTNPKLASRCQAARRDGGTVVPVGGVEVGCCSTGRQFRRITLKPEMPYQTIVSTLFVATFYEGSKPATRFVDLNQTGRPRV</sequence>
<proteinExistence type="predicted"/>
<accession>A0A448XRE6</accession>
<comment type="caution">
    <text evidence="1">The sequence shown here is derived from an EMBL/GenBank/DDBJ whole genome shotgun (WGS) entry which is preliminary data.</text>
</comment>
<name>A0A448XRE6_9PLAT</name>
<gene>
    <name evidence="1" type="ORF">PXEA_LOCUS36456</name>
</gene>
<reference evidence="1" key="1">
    <citation type="submission" date="2018-11" db="EMBL/GenBank/DDBJ databases">
        <authorList>
            <consortium name="Pathogen Informatics"/>
        </authorList>
    </citation>
    <scope>NUCLEOTIDE SEQUENCE</scope>
</reference>
<organism evidence="1 2">
    <name type="scientific">Protopolystoma xenopodis</name>
    <dbReference type="NCBI Taxonomy" id="117903"/>
    <lineage>
        <taxon>Eukaryota</taxon>
        <taxon>Metazoa</taxon>
        <taxon>Spiralia</taxon>
        <taxon>Lophotrochozoa</taxon>
        <taxon>Platyhelminthes</taxon>
        <taxon>Monogenea</taxon>
        <taxon>Polyopisthocotylea</taxon>
        <taxon>Polystomatidea</taxon>
        <taxon>Polystomatidae</taxon>
        <taxon>Protopolystoma</taxon>
    </lineage>
</organism>
<dbReference type="Proteomes" id="UP000784294">
    <property type="component" value="Unassembled WGS sequence"/>
</dbReference>
<keyword evidence="2" id="KW-1185">Reference proteome</keyword>
<dbReference type="EMBL" id="CAAALY010278200">
    <property type="protein sequence ID" value="VEL43016.1"/>
    <property type="molecule type" value="Genomic_DNA"/>
</dbReference>
<dbReference type="AlphaFoldDB" id="A0A448XRE6"/>
<evidence type="ECO:0000313" key="2">
    <source>
        <dbReference type="Proteomes" id="UP000784294"/>
    </source>
</evidence>
<evidence type="ECO:0000313" key="1">
    <source>
        <dbReference type="EMBL" id="VEL43016.1"/>
    </source>
</evidence>